<comment type="caution">
    <text evidence="2">The sequence shown here is derived from an EMBL/GenBank/DDBJ whole genome shotgun (WGS) entry which is preliminary data.</text>
</comment>
<evidence type="ECO:0000313" key="2">
    <source>
        <dbReference type="EMBL" id="KAG6470148.1"/>
    </source>
</evidence>
<dbReference type="EMBL" id="JACMSC010000021">
    <property type="protein sequence ID" value="KAG6470148.1"/>
    <property type="molecule type" value="Genomic_DNA"/>
</dbReference>
<keyword evidence="3" id="KW-1185">Reference proteome</keyword>
<feature type="compositionally biased region" description="Basic and acidic residues" evidence="1">
    <location>
        <begin position="145"/>
        <end position="158"/>
    </location>
</feature>
<dbReference type="Proteomes" id="UP000734854">
    <property type="component" value="Unassembled WGS sequence"/>
</dbReference>
<name>A0A8J5EQB6_ZINOF</name>
<accession>A0A8J5EQB6</accession>
<organism evidence="2 3">
    <name type="scientific">Zingiber officinale</name>
    <name type="common">Ginger</name>
    <name type="synonym">Amomum zingiber</name>
    <dbReference type="NCBI Taxonomy" id="94328"/>
    <lineage>
        <taxon>Eukaryota</taxon>
        <taxon>Viridiplantae</taxon>
        <taxon>Streptophyta</taxon>
        <taxon>Embryophyta</taxon>
        <taxon>Tracheophyta</taxon>
        <taxon>Spermatophyta</taxon>
        <taxon>Magnoliopsida</taxon>
        <taxon>Liliopsida</taxon>
        <taxon>Zingiberales</taxon>
        <taxon>Zingiberaceae</taxon>
        <taxon>Zingiber</taxon>
    </lineage>
</organism>
<dbReference type="AlphaFoldDB" id="A0A8J5EQB6"/>
<reference evidence="2 3" key="1">
    <citation type="submission" date="2020-08" db="EMBL/GenBank/DDBJ databases">
        <title>Plant Genome Project.</title>
        <authorList>
            <person name="Zhang R.-G."/>
        </authorList>
    </citation>
    <scope>NUCLEOTIDE SEQUENCE [LARGE SCALE GENOMIC DNA]</scope>
    <source>
        <tissue evidence="2">Rhizome</tissue>
    </source>
</reference>
<feature type="region of interest" description="Disordered" evidence="1">
    <location>
        <begin position="124"/>
        <end position="158"/>
    </location>
</feature>
<sequence>MGRDGRGGAEAASSVGRHCGVPLRIYKLDHNAVQIGALEGDGGGEESRGAALLRPQPPTASVALGGVCAASEMKIWTCSRLRVLSCLLSVVKITQCLGVLSNQFTSHNFSTGLQEPAVVSDVHRSASRVQTRSANKAKGCVQSGQKEKEGNKEKKDSM</sequence>
<protein>
    <submittedName>
        <fullName evidence="2">Uncharacterized protein</fullName>
    </submittedName>
</protein>
<evidence type="ECO:0000313" key="3">
    <source>
        <dbReference type="Proteomes" id="UP000734854"/>
    </source>
</evidence>
<gene>
    <name evidence="2" type="ORF">ZIOFF_071205</name>
</gene>
<evidence type="ECO:0000256" key="1">
    <source>
        <dbReference type="SAM" id="MobiDB-lite"/>
    </source>
</evidence>
<proteinExistence type="predicted"/>